<dbReference type="OrthoDB" id="7392499at2759"/>
<sequence>MSKPKPKFKGCVDSVVSAINAGGDFCYSEEEFEVLCLNIQHAKILGAHGTIFGILKPNGNVDVEGVTKHQLIFVFLHIIFSKGFITISVLVTFHRAFDMDMVNELLVLAIYNKSLPVTILKLPFLNSYIKFDCS</sequence>
<dbReference type="Gene3D" id="3.20.20.380">
    <property type="entry name" value="Copper homeostasis (CutC) domain"/>
    <property type="match status" value="1"/>
</dbReference>
<dbReference type="GO" id="GO:0005507">
    <property type="term" value="F:copper ion binding"/>
    <property type="evidence" value="ECO:0007669"/>
    <property type="project" value="TreeGrafter"/>
</dbReference>
<keyword evidence="5" id="KW-1185">Reference proteome</keyword>
<proteinExistence type="inferred from homology"/>
<dbReference type="PANTHER" id="PTHR12598">
    <property type="entry name" value="COPPER HOMEOSTASIS PROTEIN CUTC"/>
    <property type="match status" value="1"/>
</dbReference>
<evidence type="ECO:0000256" key="3">
    <source>
        <dbReference type="SAM" id="Phobius"/>
    </source>
</evidence>
<dbReference type="PANTHER" id="PTHR12598:SF0">
    <property type="entry name" value="COPPER HOMEOSTASIS PROTEIN CUTC HOMOLOG"/>
    <property type="match status" value="1"/>
</dbReference>
<dbReference type="Pfam" id="PF03932">
    <property type="entry name" value="CutC"/>
    <property type="match status" value="1"/>
</dbReference>
<dbReference type="AlphaFoldDB" id="A0A8H4EQ87"/>
<gene>
    <name evidence="4" type="ORF">F8M41_011040</name>
</gene>
<reference evidence="4 5" key="1">
    <citation type="journal article" date="2019" name="Environ. Microbiol.">
        <title>At the nexus of three kingdoms: the genome of the mycorrhizal fungus Gigaspora margarita provides insights into plant, endobacterial and fungal interactions.</title>
        <authorList>
            <person name="Venice F."/>
            <person name="Ghignone S."/>
            <person name="Salvioli di Fossalunga A."/>
            <person name="Amselem J."/>
            <person name="Novero M."/>
            <person name="Xianan X."/>
            <person name="Sedzielewska Toro K."/>
            <person name="Morin E."/>
            <person name="Lipzen A."/>
            <person name="Grigoriev I.V."/>
            <person name="Henrissat B."/>
            <person name="Martin F.M."/>
            <person name="Bonfante P."/>
        </authorList>
    </citation>
    <scope>NUCLEOTIDE SEQUENCE [LARGE SCALE GENOMIC DNA]</scope>
    <source>
        <strain evidence="4 5">BEG34</strain>
    </source>
</reference>
<evidence type="ECO:0000256" key="1">
    <source>
        <dbReference type="ARBA" id="ARBA00007768"/>
    </source>
</evidence>
<keyword evidence="3" id="KW-0812">Transmembrane</keyword>
<evidence type="ECO:0000256" key="2">
    <source>
        <dbReference type="ARBA" id="ARBA00019014"/>
    </source>
</evidence>
<name>A0A8H4EQ87_GIGMA</name>
<feature type="transmembrane region" description="Helical" evidence="3">
    <location>
        <begin position="71"/>
        <end position="93"/>
    </location>
</feature>
<dbReference type="InterPro" id="IPR005627">
    <property type="entry name" value="CutC-like"/>
</dbReference>
<comment type="similarity">
    <text evidence="1">Belongs to the CutC family.</text>
</comment>
<accession>A0A8H4EQ87</accession>
<dbReference type="EMBL" id="WTPW01000228">
    <property type="protein sequence ID" value="KAF0532751.1"/>
    <property type="molecule type" value="Genomic_DNA"/>
</dbReference>
<evidence type="ECO:0000313" key="5">
    <source>
        <dbReference type="Proteomes" id="UP000439903"/>
    </source>
</evidence>
<dbReference type="Proteomes" id="UP000439903">
    <property type="component" value="Unassembled WGS sequence"/>
</dbReference>
<dbReference type="SUPFAM" id="SSF110395">
    <property type="entry name" value="CutC-like"/>
    <property type="match status" value="1"/>
</dbReference>
<keyword evidence="3" id="KW-1133">Transmembrane helix</keyword>
<protein>
    <recommendedName>
        <fullName evidence="2">Copper homeostasis protein cutC homolog</fullName>
    </recommendedName>
</protein>
<organism evidence="4 5">
    <name type="scientific">Gigaspora margarita</name>
    <dbReference type="NCBI Taxonomy" id="4874"/>
    <lineage>
        <taxon>Eukaryota</taxon>
        <taxon>Fungi</taxon>
        <taxon>Fungi incertae sedis</taxon>
        <taxon>Mucoromycota</taxon>
        <taxon>Glomeromycotina</taxon>
        <taxon>Glomeromycetes</taxon>
        <taxon>Diversisporales</taxon>
        <taxon>Gigasporaceae</taxon>
        <taxon>Gigaspora</taxon>
    </lineage>
</organism>
<comment type="caution">
    <text evidence="4">The sequence shown here is derived from an EMBL/GenBank/DDBJ whole genome shotgun (WGS) entry which is preliminary data.</text>
</comment>
<dbReference type="InterPro" id="IPR036822">
    <property type="entry name" value="CutC-like_dom_sf"/>
</dbReference>
<keyword evidence="3" id="KW-0472">Membrane</keyword>
<evidence type="ECO:0000313" key="4">
    <source>
        <dbReference type="EMBL" id="KAF0532751.1"/>
    </source>
</evidence>